<protein>
    <submittedName>
        <fullName evidence="2">Secreted protein</fullName>
    </submittedName>
</protein>
<dbReference type="AlphaFoldDB" id="A0A915BDN2"/>
<dbReference type="Proteomes" id="UP000887569">
    <property type="component" value="Unplaced"/>
</dbReference>
<accession>A0A915BDN2</accession>
<sequence>MFFIEPLYEYLLGSRISSLYGGKSANPSILLGHGNVYWIDRQEIHMKYYYCECCGVRLF</sequence>
<evidence type="ECO:0000313" key="2">
    <source>
        <dbReference type="WBParaSite" id="PgR035X_g119_t01"/>
    </source>
</evidence>
<evidence type="ECO:0000313" key="1">
    <source>
        <dbReference type="Proteomes" id="UP000887569"/>
    </source>
</evidence>
<keyword evidence="1" id="KW-1185">Reference proteome</keyword>
<proteinExistence type="predicted"/>
<name>A0A915BDN2_PARUN</name>
<reference evidence="2" key="1">
    <citation type="submission" date="2022-11" db="UniProtKB">
        <authorList>
            <consortium name="WormBaseParasite"/>
        </authorList>
    </citation>
    <scope>IDENTIFICATION</scope>
</reference>
<organism evidence="1 2">
    <name type="scientific">Parascaris univalens</name>
    <name type="common">Nematode worm</name>
    <dbReference type="NCBI Taxonomy" id="6257"/>
    <lineage>
        <taxon>Eukaryota</taxon>
        <taxon>Metazoa</taxon>
        <taxon>Ecdysozoa</taxon>
        <taxon>Nematoda</taxon>
        <taxon>Chromadorea</taxon>
        <taxon>Rhabditida</taxon>
        <taxon>Spirurina</taxon>
        <taxon>Ascaridomorpha</taxon>
        <taxon>Ascaridoidea</taxon>
        <taxon>Ascarididae</taxon>
        <taxon>Parascaris</taxon>
    </lineage>
</organism>
<dbReference type="WBParaSite" id="PgR035X_g119_t01">
    <property type="protein sequence ID" value="PgR035X_g119_t01"/>
    <property type="gene ID" value="PgR035X_g119"/>
</dbReference>